<dbReference type="OrthoDB" id="9804951at2"/>
<keyword evidence="2" id="KW-1185">Reference proteome</keyword>
<dbReference type="EMBL" id="FMWD01000001">
    <property type="protein sequence ID" value="SCZ50020.1"/>
    <property type="molecule type" value="Genomic_DNA"/>
</dbReference>
<dbReference type="InterPro" id="IPR021767">
    <property type="entry name" value="TnpM"/>
</dbReference>
<dbReference type="Proteomes" id="UP000199648">
    <property type="component" value="Unassembled WGS sequence"/>
</dbReference>
<reference evidence="1 2" key="1">
    <citation type="submission" date="2016-10" db="EMBL/GenBank/DDBJ databases">
        <authorList>
            <person name="de Groot N.N."/>
        </authorList>
    </citation>
    <scope>NUCLEOTIDE SEQUENCE [LARGE SCALE GENOMIC DNA]</scope>
    <source>
        <strain evidence="1 2">HLD2</strain>
    </source>
</reference>
<dbReference type="RefSeq" id="WP_092991899.1">
    <property type="nucleotide sequence ID" value="NZ_FMWD01000001.1"/>
</dbReference>
<evidence type="ECO:0008006" key="3">
    <source>
        <dbReference type="Google" id="ProtNLM"/>
    </source>
</evidence>
<accession>A0A1G5PLJ9</accession>
<dbReference type="Pfam" id="PF11809">
    <property type="entry name" value="DUF3330"/>
    <property type="match status" value="1"/>
</dbReference>
<sequence length="69" mass="8019">MDPNKFKRHDPEEPEHVSCHVCLKEIPSSSGHTAEGVDYIYHFCGVECLEEWKQKEKRDEGPLDHPEDV</sequence>
<protein>
    <recommendedName>
        <fullName evidence="3">DUF3330 domain-containing protein</fullName>
    </recommendedName>
</protein>
<name>A0A1G5PLJ9_9GAMM</name>
<dbReference type="STRING" id="415747.SAMN03097708_00318"/>
<dbReference type="AlphaFoldDB" id="A0A1G5PLJ9"/>
<evidence type="ECO:0000313" key="2">
    <source>
        <dbReference type="Proteomes" id="UP000199648"/>
    </source>
</evidence>
<proteinExistence type="predicted"/>
<organism evidence="1 2">
    <name type="scientific">Thiohalomonas denitrificans</name>
    <dbReference type="NCBI Taxonomy" id="415747"/>
    <lineage>
        <taxon>Bacteria</taxon>
        <taxon>Pseudomonadati</taxon>
        <taxon>Pseudomonadota</taxon>
        <taxon>Gammaproteobacteria</taxon>
        <taxon>Thiohalomonadales</taxon>
        <taxon>Thiohalomonadaceae</taxon>
        <taxon>Thiohalomonas</taxon>
    </lineage>
</organism>
<evidence type="ECO:0000313" key="1">
    <source>
        <dbReference type="EMBL" id="SCZ50020.1"/>
    </source>
</evidence>
<gene>
    <name evidence="1" type="ORF">SAMN03097708_00318</name>
</gene>